<keyword evidence="5" id="KW-0677">Repeat</keyword>
<dbReference type="OrthoDB" id="276989at2759"/>
<gene>
    <name evidence="12" type="ORF">BN9_005080</name>
</gene>
<dbReference type="EMBL" id="CAIX01000003">
    <property type="protein sequence ID" value="CCI39725.1"/>
    <property type="molecule type" value="Genomic_DNA"/>
</dbReference>
<evidence type="ECO:0000256" key="2">
    <source>
        <dbReference type="ARBA" id="ARBA00006375"/>
    </source>
</evidence>
<feature type="repeat" description="Solcar" evidence="10">
    <location>
        <begin position="1"/>
        <end position="74"/>
    </location>
</feature>
<keyword evidence="4 10" id="KW-0812">Transmembrane</keyword>
<evidence type="ECO:0000256" key="5">
    <source>
        <dbReference type="ARBA" id="ARBA00022737"/>
    </source>
</evidence>
<keyword evidence="3 11" id="KW-0813">Transport</keyword>
<keyword evidence="7" id="KW-1133">Transmembrane helix</keyword>
<proteinExistence type="inferred from homology"/>
<feature type="repeat" description="Solcar" evidence="10">
    <location>
        <begin position="84"/>
        <end position="166"/>
    </location>
</feature>
<dbReference type="Proteomes" id="UP000053237">
    <property type="component" value="Unassembled WGS sequence"/>
</dbReference>
<organism evidence="12 13">
    <name type="scientific">Albugo candida</name>
    <dbReference type="NCBI Taxonomy" id="65357"/>
    <lineage>
        <taxon>Eukaryota</taxon>
        <taxon>Sar</taxon>
        <taxon>Stramenopiles</taxon>
        <taxon>Oomycota</taxon>
        <taxon>Peronosporomycetes</taxon>
        <taxon>Albuginales</taxon>
        <taxon>Albuginaceae</taxon>
        <taxon>Albugo</taxon>
    </lineage>
</organism>
<keyword evidence="8" id="KW-0496">Mitochondrion</keyword>
<comment type="caution">
    <text evidence="12">The sequence shown here is derived from an EMBL/GenBank/DDBJ whole genome shotgun (WGS) entry which is preliminary data.</text>
</comment>
<keyword evidence="9 10" id="KW-0472">Membrane</keyword>
<comment type="similarity">
    <text evidence="2 11">Belongs to the mitochondrial carrier (TC 2.A.29) family.</text>
</comment>
<dbReference type="PANTHER" id="PTHR45667">
    <property type="entry name" value="S-ADENOSYLMETHIONINE MITOCHONDRIAL CARRIER PROTEIN"/>
    <property type="match status" value="1"/>
</dbReference>
<evidence type="ECO:0000256" key="1">
    <source>
        <dbReference type="ARBA" id="ARBA00004448"/>
    </source>
</evidence>
<evidence type="ECO:0000256" key="7">
    <source>
        <dbReference type="ARBA" id="ARBA00022989"/>
    </source>
</evidence>
<reference evidence="12 13" key="1">
    <citation type="submission" date="2012-05" db="EMBL/GenBank/DDBJ databases">
        <title>Recombination and specialization in a pathogen metapopulation.</title>
        <authorList>
            <person name="Gardiner A."/>
            <person name="Kemen E."/>
            <person name="Schultz-Larsen T."/>
            <person name="MacLean D."/>
            <person name="Van Oosterhout C."/>
            <person name="Jones J.D.G."/>
        </authorList>
    </citation>
    <scope>NUCLEOTIDE SEQUENCE [LARGE SCALE GENOMIC DNA]</scope>
    <source>
        <strain evidence="12 13">Ac Nc2</strain>
    </source>
</reference>
<dbReference type="InParanoid" id="A0A024G082"/>
<dbReference type="InterPro" id="IPR023395">
    <property type="entry name" value="MCP_dom_sf"/>
</dbReference>
<dbReference type="PROSITE" id="PS50920">
    <property type="entry name" value="SOLCAR"/>
    <property type="match status" value="3"/>
</dbReference>
<evidence type="ECO:0000256" key="3">
    <source>
        <dbReference type="ARBA" id="ARBA00022448"/>
    </source>
</evidence>
<dbReference type="AlphaFoldDB" id="A0A024G082"/>
<name>A0A024G082_9STRA</name>
<dbReference type="FunFam" id="1.50.40.10:FF:000018">
    <property type="entry name" value="S-adenosylmethionine mitochondrial carrier protein-like"/>
    <property type="match status" value="1"/>
</dbReference>
<feature type="repeat" description="Solcar" evidence="10">
    <location>
        <begin position="175"/>
        <end position="263"/>
    </location>
</feature>
<evidence type="ECO:0000256" key="10">
    <source>
        <dbReference type="PROSITE-ProRule" id="PRU00282"/>
    </source>
</evidence>
<sequence>MSDNRSFFSGAIAGTSVDITLFPLDTVKTRLQSSQGFWKAGGFRGIYSGLSAAAAGSAPSGALFFSTYETMKRLLSSSSLSGKESHTTHMAAAAIGEMAACSIRVPTEIVKQRLQTGSYASFQHALFQIRTREGLRGFYCGYWGTVAREIPFSFIQFPLWEELKNRWSSHQDKRVSSVQGALCGSIAGGVAASVTTPLDVVKTRLMLRKDPKGLTYNGAIDTAVRIYRHEGPGRLFAGVGPRTLWISIGGFVFFGMYEMASEALSC</sequence>
<dbReference type="InterPro" id="IPR018108">
    <property type="entry name" value="MCP_transmembrane"/>
</dbReference>
<evidence type="ECO:0008006" key="14">
    <source>
        <dbReference type="Google" id="ProtNLM"/>
    </source>
</evidence>
<evidence type="ECO:0000256" key="11">
    <source>
        <dbReference type="RuleBase" id="RU000488"/>
    </source>
</evidence>
<evidence type="ECO:0000256" key="6">
    <source>
        <dbReference type="ARBA" id="ARBA00022792"/>
    </source>
</evidence>
<keyword evidence="6" id="KW-0999">Mitochondrion inner membrane</keyword>
<dbReference type="SUPFAM" id="SSF103506">
    <property type="entry name" value="Mitochondrial carrier"/>
    <property type="match status" value="1"/>
</dbReference>
<accession>A0A024G082</accession>
<evidence type="ECO:0000256" key="4">
    <source>
        <dbReference type="ARBA" id="ARBA00022692"/>
    </source>
</evidence>
<comment type="subcellular location">
    <subcellularLocation>
        <location evidence="1">Mitochondrion inner membrane</location>
        <topology evidence="1">Multi-pass membrane protein</topology>
    </subcellularLocation>
</comment>
<dbReference type="GO" id="GO:0005743">
    <property type="term" value="C:mitochondrial inner membrane"/>
    <property type="evidence" value="ECO:0007669"/>
    <property type="project" value="UniProtKB-SubCell"/>
</dbReference>
<evidence type="ECO:0000313" key="12">
    <source>
        <dbReference type="EMBL" id="CCI39725.1"/>
    </source>
</evidence>
<evidence type="ECO:0000256" key="8">
    <source>
        <dbReference type="ARBA" id="ARBA00023128"/>
    </source>
</evidence>
<dbReference type="FunCoup" id="A0A024G082">
    <property type="interactions" value="426"/>
</dbReference>
<keyword evidence="13" id="KW-1185">Reference proteome</keyword>
<protein>
    <recommendedName>
        <fullName evidence="14">Mitochondrial carrier protein</fullName>
    </recommendedName>
</protein>
<evidence type="ECO:0000256" key="9">
    <source>
        <dbReference type="ARBA" id="ARBA00023136"/>
    </source>
</evidence>
<evidence type="ECO:0000313" key="13">
    <source>
        <dbReference type="Proteomes" id="UP000053237"/>
    </source>
</evidence>
<dbReference type="Gene3D" id="1.50.40.10">
    <property type="entry name" value="Mitochondrial carrier domain"/>
    <property type="match status" value="1"/>
</dbReference>
<dbReference type="Pfam" id="PF00153">
    <property type="entry name" value="Mito_carr"/>
    <property type="match status" value="3"/>
</dbReference>